<dbReference type="SUPFAM" id="SSF47781">
    <property type="entry name" value="RuvA domain 2-like"/>
    <property type="match status" value="3"/>
</dbReference>
<evidence type="ECO:0000313" key="2">
    <source>
        <dbReference type="EMBL" id="MPL85355.1"/>
    </source>
</evidence>
<organism evidence="2">
    <name type="scientific">bioreactor metagenome</name>
    <dbReference type="NCBI Taxonomy" id="1076179"/>
    <lineage>
        <taxon>unclassified sequences</taxon>
        <taxon>metagenomes</taxon>
        <taxon>ecological metagenomes</taxon>
    </lineage>
</organism>
<comment type="caution">
    <text evidence="2">The sequence shown here is derived from an EMBL/GenBank/DDBJ whole genome shotgun (WGS) entry which is preliminary data.</text>
</comment>
<proteinExistence type="predicted"/>
<evidence type="ECO:0000256" key="1">
    <source>
        <dbReference type="SAM" id="Phobius"/>
    </source>
</evidence>
<accession>A0A644V2T8</accession>
<dbReference type="GO" id="GO:0015627">
    <property type="term" value="C:type II protein secretion system complex"/>
    <property type="evidence" value="ECO:0007669"/>
    <property type="project" value="TreeGrafter"/>
</dbReference>
<dbReference type="AlphaFoldDB" id="A0A644V2T8"/>
<dbReference type="PANTHER" id="PTHR21180:SF32">
    <property type="entry name" value="ENDONUCLEASE_EXONUCLEASE_PHOSPHATASE FAMILY DOMAIN-CONTAINING PROTEIN 1"/>
    <property type="match status" value="1"/>
</dbReference>
<dbReference type="PANTHER" id="PTHR21180">
    <property type="entry name" value="ENDONUCLEASE/EXONUCLEASE/PHOSPHATASE FAMILY DOMAIN-CONTAINING PROTEIN 1"/>
    <property type="match status" value="1"/>
</dbReference>
<dbReference type="Gene3D" id="1.10.150.280">
    <property type="entry name" value="AF1531-like domain"/>
    <property type="match status" value="1"/>
</dbReference>
<protein>
    <submittedName>
        <fullName evidence="2">Uncharacterized protein</fullName>
    </submittedName>
</protein>
<gene>
    <name evidence="2" type="ORF">SDC9_31323</name>
</gene>
<dbReference type="GO" id="GO:0015628">
    <property type="term" value="P:protein secretion by the type II secretion system"/>
    <property type="evidence" value="ECO:0007669"/>
    <property type="project" value="TreeGrafter"/>
</dbReference>
<dbReference type="Pfam" id="PF12836">
    <property type="entry name" value="HHH_3"/>
    <property type="match status" value="3"/>
</dbReference>
<dbReference type="Gene3D" id="1.10.150.310">
    <property type="entry name" value="Tex RuvX-like domain-like"/>
    <property type="match status" value="2"/>
</dbReference>
<dbReference type="InterPro" id="IPR051675">
    <property type="entry name" value="Endo/Exo/Phosphatase_dom_1"/>
</dbReference>
<keyword evidence="1" id="KW-1133">Transmembrane helix</keyword>
<feature type="transmembrane region" description="Helical" evidence="1">
    <location>
        <begin position="12"/>
        <end position="33"/>
    </location>
</feature>
<name>A0A644V2T8_9ZZZZ</name>
<dbReference type="EMBL" id="VSSQ01000204">
    <property type="protein sequence ID" value="MPL85355.1"/>
    <property type="molecule type" value="Genomic_DNA"/>
</dbReference>
<sequence length="308" mass="35430">MWKNFFFFSGSQRAGIILLVFLIVISSIINYYLPRCSDDVSFFADSVYVAEFEDFKKSLVSLDSLREKHRFESFEKRYNSYYKEKNKEQACKLFPFDPNVLDSTGFVALGLKPYVVSNILKYRKKGGKFRDKESFSRVYGIPEEKYRKLEAYISISSGDFQAADVNPVHDDRDNAITIVELNSADTTGLMQIKGIGKGYARSIIRFRQQTGGFISVEQLREVYGMTPENFEKIKPFCTVNLALVSQINVNTASVDKLRAHPYLNFYQARQIYELRRKKGKLAGVSDLKGLSELNDSVLLKIKPYLKFE</sequence>
<keyword evidence="1" id="KW-0812">Transmembrane</keyword>
<dbReference type="InterPro" id="IPR010994">
    <property type="entry name" value="RuvA_2-like"/>
</dbReference>
<reference evidence="2" key="1">
    <citation type="submission" date="2019-08" db="EMBL/GenBank/DDBJ databases">
        <authorList>
            <person name="Kucharzyk K."/>
            <person name="Murdoch R.W."/>
            <person name="Higgins S."/>
            <person name="Loffler F."/>
        </authorList>
    </citation>
    <scope>NUCLEOTIDE SEQUENCE</scope>
</reference>
<keyword evidence="1" id="KW-0472">Membrane</keyword>